<comment type="caution">
    <text evidence="7">The sequence shown here is derived from an EMBL/GenBank/DDBJ whole genome shotgun (WGS) entry which is preliminary data.</text>
</comment>
<accession>A0A4R5PE46</accession>
<evidence type="ECO:0000259" key="4">
    <source>
        <dbReference type="Pfam" id="PF00394"/>
    </source>
</evidence>
<dbReference type="Pfam" id="PF07732">
    <property type="entry name" value="Cu-oxidase_3"/>
    <property type="match status" value="1"/>
</dbReference>
<keyword evidence="1" id="KW-0479">Metal-binding</keyword>
<dbReference type="InterPro" id="IPR001117">
    <property type="entry name" value="Cu-oxidase_2nd"/>
</dbReference>
<dbReference type="Pfam" id="PF00394">
    <property type="entry name" value="Cu-oxidase"/>
    <property type="match status" value="1"/>
</dbReference>
<feature type="domain" description="Plastocyanin-like" evidence="5">
    <location>
        <begin position="410"/>
        <end position="514"/>
    </location>
</feature>
<organism evidence="7 8">
    <name type="scientific">Mycobacteroides franklinii</name>
    <dbReference type="NCBI Taxonomy" id="948102"/>
    <lineage>
        <taxon>Bacteria</taxon>
        <taxon>Bacillati</taxon>
        <taxon>Actinomycetota</taxon>
        <taxon>Actinomycetes</taxon>
        <taxon>Mycobacteriales</taxon>
        <taxon>Mycobacteriaceae</taxon>
        <taxon>Mycobacteroides</taxon>
    </lineage>
</organism>
<dbReference type="InterPro" id="IPR011707">
    <property type="entry name" value="Cu-oxidase-like_N"/>
</dbReference>
<dbReference type="SUPFAM" id="SSF49503">
    <property type="entry name" value="Cupredoxins"/>
    <property type="match status" value="3"/>
</dbReference>
<name>A0A4R5PE46_9MYCO</name>
<dbReference type="PROSITE" id="PS51257">
    <property type="entry name" value="PROKAR_LIPOPROTEIN"/>
    <property type="match status" value="1"/>
</dbReference>
<feature type="domain" description="Plastocyanin-like" evidence="6">
    <location>
        <begin position="78"/>
        <end position="182"/>
    </location>
</feature>
<evidence type="ECO:0000259" key="6">
    <source>
        <dbReference type="Pfam" id="PF07732"/>
    </source>
</evidence>
<evidence type="ECO:0000256" key="2">
    <source>
        <dbReference type="ARBA" id="ARBA00023002"/>
    </source>
</evidence>
<dbReference type="EMBL" id="RXLR01000010">
    <property type="protein sequence ID" value="TDH23602.1"/>
    <property type="molecule type" value="Genomic_DNA"/>
</dbReference>
<evidence type="ECO:0000256" key="1">
    <source>
        <dbReference type="ARBA" id="ARBA00022723"/>
    </source>
</evidence>
<dbReference type="InterPro" id="IPR008972">
    <property type="entry name" value="Cupredoxin"/>
</dbReference>
<evidence type="ECO:0000259" key="5">
    <source>
        <dbReference type="Pfam" id="PF07731"/>
    </source>
</evidence>
<feature type="chain" id="PRO_5039539440" evidence="3">
    <location>
        <begin position="34"/>
        <end position="517"/>
    </location>
</feature>
<dbReference type="InterPro" id="IPR034279">
    <property type="entry name" value="CuRO_3_CopA"/>
</dbReference>
<evidence type="ECO:0000256" key="3">
    <source>
        <dbReference type="SAM" id="SignalP"/>
    </source>
</evidence>
<dbReference type="Pfam" id="PF07731">
    <property type="entry name" value="Cu-oxidase_2"/>
    <property type="match status" value="1"/>
</dbReference>
<feature type="signal peptide" evidence="3">
    <location>
        <begin position="1"/>
        <end position="33"/>
    </location>
</feature>
<dbReference type="CDD" id="cd13861">
    <property type="entry name" value="CuRO_1_CumA_like"/>
    <property type="match status" value="1"/>
</dbReference>
<dbReference type="InterPro" id="IPR011706">
    <property type="entry name" value="Cu-oxidase_C"/>
</dbReference>
<keyword evidence="2" id="KW-0560">Oxidoreductase</keyword>
<protein>
    <submittedName>
        <fullName evidence="7">Multicopper oxidase family protein</fullName>
    </submittedName>
</protein>
<dbReference type="PROSITE" id="PS00080">
    <property type="entry name" value="MULTICOPPER_OXIDASE2"/>
    <property type="match status" value="1"/>
</dbReference>
<dbReference type="PANTHER" id="PTHR11709">
    <property type="entry name" value="MULTI-COPPER OXIDASE"/>
    <property type="match status" value="1"/>
</dbReference>
<dbReference type="CDD" id="cd13896">
    <property type="entry name" value="CuRO_3_CopA"/>
    <property type="match status" value="1"/>
</dbReference>
<reference evidence="7 8" key="1">
    <citation type="journal article" date="2019" name="Sci. Rep.">
        <title>Extended insight into the Mycobacterium chelonae-abscessus complex through whole genome sequencing of Mycobacterium salmoniphilum outbreak and Mycobacterium salmoniphilum-like strains.</title>
        <authorList>
            <person name="Behra P.R.K."/>
            <person name="Das S."/>
            <person name="Pettersson B.M.F."/>
            <person name="Shirreff L."/>
            <person name="DuCote T."/>
            <person name="Jacobsson K.G."/>
            <person name="Ennis D.G."/>
            <person name="Kirsebom L.A."/>
        </authorList>
    </citation>
    <scope>NUCLEOTIDE SEQUENCE [LARGE SCALE GENOMIC DNA]</scope>
    <source>
        <strain evidence="7 8">DSM 45524</strain>
    </source>
</reference>
<dbReference type="Gene3D" id="2.60.40.420">
    <property type="entry name" value="Cupredoxins - blue copper proteins"/>
    <property type="match status" value="3"/>
</dbReference>
<dbReference type="GO" id="GO:0016491">
    <property type="term" value="F:oxidoreductase activity"/>
    <property type="evidence" value="ECO:0007669"/>
    <property type="project" value="UniProtKB-KW"/>
</dbReference>
<feature type="domain" description="Plastocyanin-like" evidence="4">
    <location>
        <begin position="260"/>
        <end position="336"/>
    </location>
</feature>
<dbReference type="Proteomes" id="UP000295627">
    <property type="component" value="Unassembled WGS sequence"/>
</dbReference>
<dbReference type="InterPro" id="IPR045087">
    <property type="entry name" value="Cu-oxidase_fam"/>
</dbReference>
<gene>
    <name evidence="7" type="ORF">EJ571_04830</name>
</gene>
<dbReference type="InterPro" id="IPR002355">
    <property type="entry name" value="Cu_oxidase_Cu_BS"/>
</dbReference>
<dbReference type="RefSeq" id="WP_078316063.1">
    <property type="nucleotide sequence ID" value="NZ_MAFQ01000026.1"/>
</dbReference>
<evidence type="ECO:0000313" key="8">
    <source>
        <dbReference type="Proteomes" id="UP000295627"/>
    </source>
</evidence>
<sequence length="517" mass="54343">MAVSRSQWGRRGFLQLSGAAAAAGVLAACGTRAAPGSAGQMVGPDSPRVGALEAARRDGGGRLVPVSVQARPLQLDLAGTTVSTWGYGDQVPGREIRVRKGEVLRVSVANGLPAPTTVHWHGIALRNDMDGVPDLTQTQIGAGGAFTYEFAVAHAGTYWFHPHVGTQLDRGLYAPLIVEDPNERAGYDAELVVVLDDWIDGTGTNPDKVLAGLTAKGMPGMAPSMGDMPGGMSGGMPMGGMGVSAGAPLGADGGDVTYPHYLVNGRVAADPQSVDYRPGTRVRLRIINAAGDSAFRVAVPGSPLTVTHTDGFPVQPQQADALLIGMGERIDAIITVGDASVPLLAVPYGKDGYAQLLLRVTGKPVVGSAQNAAATMKNMTVLAAATLSATDGVALAPREPDISYDLRLAGPGDKYTWTINEKTYNPSQGLPVREGQRVRLRYINNSMMFHPMHLHGHTFAVRSPAGAYTARKDTVLVAPMATVEVDFDADNPGQWLTHCHNIYHGEAGMMTVISYRQ</sequence>
<dbReference type="AlphaFoldDB" id="A0A4R5PE46"/>
<dbReference type="InterPro" id="IPR006311">
    <property type="entry name" value="TAT_signal"/>
</dbReference>
<dbReference type="PROSITE" id="PS51318">
    <property type="entry name" value="TAT"/>
    <property type="match status" value="1"/>
</dbReference>
<dbReference type="CDD" id="cd13870">
    <property type="entry name" value="CuRO_2_CopA_like_1"/>
    <property type="match status" value="1"/>
</dbReference>
<proteinExistence type="predicted"/>
<evidence type="ECO:0000313" key="7">
    <source>
        <dbReference type="EMBL" id="TDH23602.1"/>
    </source>
</evidence>
<keyword evidence="3" id="KW-0732">Signal</keyword>
<dbReference type="GO" id="GO:0005507">
    <property type="term" value="F:copper ion binding"/>
    <property type="evidence" value="ECO:0007669"/>
    <property type="project" value="InterPro"/>
</dbReference>